<dbReference type="InterPro" id="IPR036390">
    <property type="entry name" value="WH_DNA-bd_sf"/>
</dbReference>
<evidence type="ECO:0000259" key="1">
    <source>
        <dbReference type="PROSITE" id="PS50995"/>
    </source>
</evidence>
<dbReference type="InterPro" id="IPR000835">
    <property type="entry name" value="HTH_MarR-typ"/>
</dbReference>
<dbReference type="PROSITE" id="PS50995">
    <property type="entry name" value="HTH_MARR_2"/>
    <property type="match status" value="1"/>
</dbReference>
<evidence type="ECO:0000313" key="3">
    <source>
        <dbReference type="Proteomes" id="UP000198992"/>
    </source>
</evidence>
<organism evidence="2 3">
    <name type="scientific">Bradyrhizobium erythrophlei</name>
    <dbReference type="NCBI Taxonomy" id="1437360"/>
    <lineage>
        <taxon>Bacteria</taxon>
        <taxon>Pseudomonadati</taxon>
        <taxon>Pseudomonadota</taxon>
        <taxon>Alphaproteobacteria</taxon>
        <taxon>Hyphomicrobiales</taxon>
        <taxon>Nitrobacteraceae</taxon>
        <taxon>Bradyrhizobium</taxon>
    </lineage>
</organism>
<dbReference type="Gene3D" id="1.10.10.10">
    <property type="entry name" value="Winged helix-like DNA-binding domain superfamily/Winged helix DNA-binding domain"/>
    <property type="match status" value="1"/>
</dbReference>
<dbReference type="SUPFAM" id="SSF46785">
    <property type="entry name" value="Winged helix' DNA-binding domain"/>
    <property type="match status" value="1"/>
</dbReference>
<dbReference type="AlphaFoldDB" id="A0A1H4LWA3"/>
<feature type="domain" description="HTH marR-type" evidence="1">
    <location>
        <begin position="55"/>
        <end position="184"/>
    </location>
</feature>
<dbReference type="Pfam" id="PF12802">
    <property type="entry name" value="MarR_2"/>
    <property type="match status" value="1"/>
</dbReference>
<protein>
    <submittedName>
        <fullName evidence="2">Transcriptional regulator, MarR family</fullName>
    </submittedName>
</protein>
<dbReference type="PANTHER" id="PTHR33164">
    <property type="entry name" value="TRANSCRIPTIONAL REGULATOR, MARR FAMILY"/>
    <property type="match status" value="1"/>
</dbReference>
<dbReference type="GO" id="GO:0003700">
    <property type="term" value="F:DNA-binding transcription factor activity"/>
    <property type="evidence" value="ECO:0007669"/>
    <property type="project" value="InterPro"/>
</dbReference>
<gene>
    <name evidence="2" type="ORF">SAMN05444164_0131</name>
</gene>
<evidence type="ECO:0000313" key="2">
    <source>
        <dbReference type="EMBL" id="SEB75049.1"/>
    </source>
</evidence>
<name>A0A1H4LWA3_9BRAD</name>
<dbReference type="InterPro" id="IPR036388">
    <property type="entry name" value="WH-like_DNA-bd_sf"/>
</dbReference>
<dbReference type="PANTHER" id="PTHR33164:SF43">
    <property type="entry name" value="HTH-TYPE TRANSCRIPTIONAL REPRESSOR YETL"/>
    <property type="match status" value="1"/>
</dbReference>
<accession>A0A1H4LWA3</accession>
<dbReference type="SMART" id="SM00347">
    <property type="entry name" value="HTH_MARR"/>
    <property type="match status" value="1"/>
</dbReference>
<proteinExistence type="predicted"/>
<reference evidence="2 3" key="1">
    <citation type="submission" date="2016-10" db="EMBL/GenBank/DDBJ databases">
        <authorList>
            <person name="de Groot N.N."/>
        </authorList>
    </citation>
    <scope>NUCLEOTIDE SEQUENCE [LARGE SCALE GENOMIC DNA]</scope>
    <source>
        <strain evidence="2 3">MT12</strain>
    </source>
</reference>
<dbReference type="GO" id="GO:0006950">
    <property type="term" value="P:response to stress"/>
    <property type="evidence" value="ECO:0007669"/>
    <property type="project" value="TreeGrafter"/>
</dbReference>
<dbReference type="InterPro" id="IPR039422">
    <property type="entry name" value="MarR/SlyA-like"/>
</dbReference>
<dbReference type="Proteomes" id="UP000198992">
    <property type="component" value="Unassembled WGS sequence"/>
</dbReference>
<sequence>MGVTSVSGFSRMRFHRFNLFAQYLHFAIICASLAAMKQTAAPATDDGLKLSAWLPYRLFLVAAQVARPLESFYSETFGLSQAGWRILAVIAERDAANASEIGRACALDPFAVSRGIGQLADLGFAVRRPGKNDRRFAAVSITRSGRSAFNRIAALGSAIEARLLARLTESERTTLDSALTRIEGESARIDAVGWRALLDDAATP</sequence>
<dbReference type="EMBL" id="FNTH01000001">
    <property type="protein sequence ID" value="SEB75049.1"/>
    <property type="molecule type" value="Genomic_DNA"/>
</dbReference>